<accession>A0A3M7SZE2</accession>
<keyword evidence="2" id="KW-1185">Reference proteome</keyword>
<proteinExistence type="predicted"/>
<evidence type="ECO:0000313" key="1">
    <source>
        <dbReference type="EMBL" id="RNA41144.1"/>
    </source>
</evidence>
<evidence type="ECO:0000313" key="2">
    <source>
        <dbReference type="Proteomes" id="UP000276133"/>
    </source>
</evidence>
<gene>
    <name evidence="1" type="ORF">BpHYR1_031367</name>
</gene>
<comment type="caution">
    <text evidence="1">The sequence shown here is derived from an EMBL/GenBank/DDBJ whole genome shotgun (WGS) entry which is preliminary data.</text>
</comment>
<name>A0A3M7SZE2_BRAPC</name>
<dbReference type="Proteomes" id="UP000276133">
    <property type="component" value="Unassembled WGS sequence"/>
</dbReference>
<protein>
    <submittedName>
        <fullName evidence="1">Uncharacterized protein</fullName>
    </submittedName>
</protein>
<reference evidence="1 2" key="1">
    <citation type="journal article" date="2018" name="Sci. Rep.">
        <title>Genomic signatures of local adaptation to the degree of environmental predictability in rotifers.</title>
        <authorList>
            <person name="Franch-Gras L."/>
            <person name="Hahn C."/>
            <person name="Garcia-Roger E.M."/>
            <person name="Carmona M.J."/>
            <person name="Serra M."/>
            <person name="Gomez A."/>
        </authorList>
    </citation>
    <scope>NUCLEOTIDE SEQUENCE [LARGE SCALE GENOMIC DNA]</scope>
    <source>
        <strain evidence="1">HYR1</strain>
    </source>
</reference>
<dbReference type="EMBL" id="REGN01000548">
    <property type="protein sequence ID" value="RNA41144.1"/>
    <property type="molecule type" value="Genomic_DNA"/>
</dbReference>
<sequence length="9" mass="1085">MILNIKKLI</sequence>
<organism evidence="1 2">
    <name type="scientific">Brachionus plicatilis</name>
    <name type="common">Marine rotifer</name>
    <name type="synonym">Brachionus muelleri</name>
    <dbReference type="NCBI Taxonomy" id="10195"/>
    <lineage>
        <taxon>Eukaryota</taxon>
        <taxon>Metazoa</taxon>
        <taxon>Spiralia</taxon>
        <taxon>Gnathifera</taxon>
        <taxon>Rotifera</taxon>
        <taxon>Eurotatoria</taxon>
        <taxon>Monogononta</taxon>
        <taxon>Pseudotrocha</taxon>
        <taxon>Ploima</taxon>
        <taxon>Brachionidae</taxon>
        <taxon>Brachionus</taxon>
    </lineage>
</organism>